<evidence type="ECO:0000313" key="2">
    <source>
        <dbReference type="EMBL" id="CAK7925116.1"/>
    </source>
</evidence>
<dbReference type="Proteomes" id="UP001162060">
    <property type="component" value="Unassembled WGS sequence"/>
</dbReference>
<dbReference type="AlphaFoldDB" id="A0AAV1TRS1"/>
<gene>
    <name evidence="2" type="ORF">PM001_LOCUS10266</name>
</gene>
<comment type="caution">
    <text evidence="2">The sequence shown here is derived from an EMBL/GenBank/DDBJ whole genome shotgun (WGS) entry which is preliminary data.</text>
</comment>
<proteinExistence type="predicted"/>
<sequence>MPAMYFSRKDRAVEAFRISNRVDNVKETQQGRYFYLEDAIVGTDTRKRVLRLPLLDAESVEEKHRRGMAEKHTQRAMRRRT</sequence>
<feature type="region of interest" description="Disordered" evidence="1">
    <location>
        <begin position="61"/>
        <end position="81"/>
    </location>
</feature>
<organism evidence="2 3">
    <name type="scientific">Peronospora matthiolae</name>
    <dbReference type="NCBI Taxonomy" id="2874970"/>
    <lineage>
        <taxon>Eukaryota</taxon>
        <taxon>Sar</taxon>
        <taxon>Stramenopiles</taxon>
        <taxon>Oomycota</taxon>
        <taxon>Peronosporomycetes</taxon>
        <taxon>Peronosporales</taxon>
        <taxon>Peronosporaceae</taxon>
        <taxon>Peronospora</taxon>
    </lineage>
</organism>
<reference evidence="2" key="1">
    <citation type="submission" date="2024-01" db="EMBL/GenBank/DDBJ databases">
        <authorList>
            <person name="Webb A."/>
        </authorList>
    </citation>
    <scope>NUCLEOTIDE SEQUENCE</scope>
    <source>
        <strain evidence="2">Pm1</strain>
    </source>
</reference>
<evidence type="ECO:0000256" key="1">
    <source>
        <dbReference type="SAM" id="MobiDB-lite"/>
    </source>
</evidence>
<name>A0AAV1TRS1_9STRA</name>
<protein>
    <submittedName>
        <fullName evidence="2">Uncharacterized protein</fullName>
    </submittedName>
</protein>
<dbReference type="EMBL" id="CAKLBY020000086">
    <property type="protein sequence ID" value="CAK7925116.1"/>
    <property type="molecule type" value="Genomic_DNA"/>
</dbReference>
<evidence type="ECO:0000313" key="3">
    <source>
        <dbReference type="Proteomes" id="UP001162060"/>
    </source>
</evidence>
<accession>A0AAV1TRS1</accession>
<feature type="compositionally biased region" description="Basic and acidic residues" evidence="1">
    <location>
        <begin position="61"/>
        <end position="73"/>
    </location>
</feature>